<sequence>MPTFSTSESSFLHSISISIKAHLDPAHRSMALQASEASVISFLYIRFFNGVNMIEDIKALPDFRMPTLAKVIEKVDELVLAHGPILTPDEALFVVQVD</sequence>
<dbReference type="Proteomes" id="UP000886653">
    <property type="component" value="Unassembled WGS sequence"/>
</dbReference>
<dbReference type="EMBL" id="MU167296">
    <property type="protein sequence ID" value="KAG0144417.1"/>
    <property type="molecule type" value="Genomic_DNA"/>
</dbReference>
<protein>
    <submittedName>
        <fullName evidence="1">Uncharacterized protein</fullName>
    </submittedName>
</protein>
<keyword evidence="2" id="KW-1185">Reference proteome</keyword>
<gene>
    <name evidence="1" type="ORF">CROQUDRAFT_95121</name>
</gene>
<reference evidence="1" key="1">
    <citation type="submission" date="2013-11" db="EMBL/GenBank/DDBJ databases">
        <title>Genome sequence of the fusiform rust pathogen reveals effectors for host alternation and coevolution with pine.</title>
        <authorList>
            <consortium name="DOE Joint Genome Institute"/>
            <person name="Smith K."/>
            <person name="Pendleton A."/>
            <person name="Kubisiak T."/>
            <person name="Anderson C."/>
            <person name="Salamov A."/>
            <person name="Aerts A."/>
            <person name="Riley R."/>
            <person name="Clum A."/>
            <person name="Lindquist E."/>
            <person name="Ence D."/>
            <person name="Campbell M."/>
            <person name="Kronenberg Z."/>
            <person name="Feau N."/>
            <person name="Dhillon B."/>
            <person name="Hamelin R."/>
            <person name="Burleigh J."/>
            <person name="Smith J."/>
            <person name="Yandell M."/>
            <person name="Nelson C."/>
            <person name="Grigoriev I."/>
            <person name="Davis J."/>
        </authorList>
    </citation>
    <scope>NUCLEOTIDE SEQUENCE</scope>
    <source>
        <strain evidence="1">G11</strain>
    </source>
</reference>
<evidence type="ECO:0000313" key="1">
    <source>
        <dbReference type="EMBL" id="KAG0144417.1"/>
    </source>
</evidence>
<name>A0A9P6NF23_9BASI</name>
<dbReference type="AlphaFoldDB" id="A0A9P6NF23"/>
<accession>A0A9P6NF23</accession>
<comment type="caution">
    <text evidence="1">The sequence shown here is derived from an EMBL/GenBank/DDBJ whole genome shotgun (WGS) entry which is preliminary data.</text>
</comment>
<proteinExistence type="predicted"/>
<evidence type="ECO:0000313" key="2">
    <source>
        <dbReference type="Proteomes" id="UP000886653"/>
    </source>
</evidence>
<organism evidence="1 2">
    <name type="scientific">Cronartium quercuum f. sp. fusiforme G11</name>
    <dbReference type="NCBI Taxonomy" id="708437"/>
    <lineage>
        <taxon>Eukaryota</taxon>
        <taxon>Fungi</taxon>
        <taxon>Dikarya</taxon>
        <taxon>Basidiomycota</taxon>
        <taxon>Pucciniomycotina</taxon>
        <taxon>Pucciniomycetes</taxon>
        <taxon>Pucciniales</taxon>
        <taxon>Coleosporiaceae</taxon>
        <taxon>Cronartium</taxon>
    </lineage>
</organism>